<sequence>MKSIVSDIRKFSSVVIICTLLGVSPIWSQDKNEREFRISKSELPKNAFTLIEPKLEDAKRIRFYQETDGAKRSFEVKFKKGRLHYSVEFDTEGQLEDVEFIIKPNDIPEDSWNRIVQYLGSNFKKYKVKKIQQQYPSSKQNNKKTIREAFQNLILPYINYELIFSAKNEKGYQHYEALFNSEGKFVKVRRFALANYDHVLY</sequence>
<protein>
    <recommendedName>
        <fullName evidence="3">PepSY domain-containing protein</fullName>
    </recommendedName>
</protein>
<dbReference type="Gene3D" id="3.40.1420.30">
    <property type="match status" value="1"/>
</dbReference>
<dbReference type="EMBL" id="SGIU01000002">
    <property type="protein sequence ID" value="TAI47911.1"/>
    <property type="molecule type" value="Genomic_DNA"/>
</dbReference>
<name>A0A4Q8QC59_9FLAO</name>
<proteinExistence type="predicted"/>
<comment type="caution">
    <text evidence="1">The sequence shown here is derived from an EMBL/GenBank/DDBJ whole genome shotgun (WGS) entry which is preliminary data.</text>
</comment>
<dbReference type="SUPFAM" id="SSF160574">
    <property type="entry name" value="BT0923-like"/>
    <property type="match status" value="1"/>
</dbReference>
<dbReference type="RefSeq" id="WP_130615151.1">
    <property type="nucleotide sequence ID" value="NZ_SGIU01000002.1"/>
</dbReference>
<evidence type="ECO:0000313" key="2">
    <source>
        <dbReference type="Proteomes" id="UP000291981"/>
    </source>
</evidence>
<gene>
    <name evidence="1" type="ORF">EW142_14770</name>
</gene>
<accession>A0A4Q8QC59</accession>
<evidence type="ECO:0008006" key="3">
    <source>
        <dbReference type="Google" id="ProtNLM"/>
    </source>
</evidence>
<dbReference type="OrthoDB" id="943438at2"/>
<keyword evidence="2" id="KW-1185">Reference proteome</keyword>
<organism evidence="1 2">
    <name type="scientific">Flagellimonas allohymeniacidonis</name>
    <dbReference type="NCBI Taxonomy" id="2517819"/>
    <lineage>
        <taxon>Bacteria</taxon>
        <taxon>Pseudomonadati</taxon>
        <taxon>Bacteroidota</taxon>
        <taxon>Flavobacteriia</taxon>
        <taxon>Flavobacteriales</taxon>
        <taxon>Flavobacteriaceae</taxon>
        <taxon>Flagellimonas</taxon>
    </lineage>
</organism>
<evidence type="ECO:0000313" key="1">
    <source>
        <dbReference type="EMBL" id="TAI47911.1"/>
    </source>
</evidence>
<dbReference type="Proteomes" id="UP000291981">
    <property type="component" value="Unassembled WGS sequence"/>
</dbReference>
<reference evidence="1 2" key="1">
    <citation type="submission" date="2019-02" db="EMBL/GenBank/DDBJ databases">
        <title>Draft genome sequence of Muricauda sp. 176CP4-71.</title>
        <authorList>
            <person name="Park J.-S."/>
        </authorList>
    </citation>
    <scope>NUCLEOTIDE SEQUENCE [LARGE SCALE GENOMIC DNA]</scope>
    <source>
        <strain evidence="1 2">176CP4-71</strain>
    </source>
</reference>
<dbReference type="AlphaFoldDB" id="A0A4Q8QC59"/>